<reference evidence="6" key="2">
    <citation type="submission" date="2023-04" db="EMBL/GenBank/DDBJ databases">
        <title>Paracnuella aquatica gen. nov., sp. nov., a member of the family Chitinophagaceae isolated from a hot spring.</title>
        <authorList>
            <person name="Wang C."/>
        </authorList>
    </citation>
    <scope>NUCLEOTIDE SEQUENCE</scope>
    <source>
        <strain evidence="6">LB-8</strain>
    </source>
</reference>
<dbReference type="InterPro" id="IPR036291">
    <property type="entry name" value="NAD(P)-bd_dom_sf"/>
</dbReference>
<dbReference type="Proteomes" id="UP001155483">
    <property type="component" value="Unassembled WGS sequence"/>
</dbReference>
<dbReference type="FunFam" id="3.40.50.720:FF:000009">
    <property type="entry name" value="Fatty oxidation complex, alpha subunit"/>
    <property type="match status" value="1"/>
</dbReference>
<dbReference type="RefSeq" id="WP_279295120.1">
    <property type="nucleotide sequence ID" value="NZ_JAOTIF010000001.1"/>
</dbReference>
<dbReference type="InterPro" id="IPR013328">
    <property type="entry name" value="6PGD_dom2"/>
</dbReference>
<evidence type="ECO:0000256" key="3">
    <source>
        <dbReference type="PIRSR" id="PIRSR000105-1"/>
    </source>
</evidence>
<dbReference type="InterPro" id="IPR006176">
    <property type="entry name" value="3-OHacyl-CoA_DH_NAD-bd"/>
</dbReference>
<proteinExistence type="inferred from homology"/>
<dbReference type="InterPro" id="IPR022694">
    <property type="entry name" value="3-OHacyl-CoA_DH"/>
</dbReference>
<keyword evidence="2" id="KW-0560">Oxidoreductase</keyword>
<dbReference type="AlphaFoldDB" id="A0A9X3BEU5"/>
<reference evidence="6" key="1">
    <citation type="submission" date="2022-09" db="EMBL/GenBank/DDBJ databases">
        <authorList>
            <person name="Yuan C."/>
            <person name="Ke Z."/>
        </authorList>
    </citation>
    <scope>NUCLEOTIDE SEQUENCE</scope>
    <source>
        <strain evidence="6">LB-8</strain>
    </source>
</reference>
<accession>A0A9X3BEU5</accession>
<dbReference type="InterPro" id="IPR006180">
    <property type="entry name" value="3-OHacyl-CoA_DH_CS"/>
</dbReference>
<dbReference type="GO" id="GO:0008691">
    <property type="term" value="F:3-hydroxybutyryl-CoA dehydrogenase activity"/>
    <property type="evidence" value="ECO:0007669"/>
    <property type="project" value="TreeGrafter"/>
</dbReference>
<dbReference type="SUPFAM" id="SSF48179">
    <property type="entry name" value="6-phosphogluconate dehydrogenase C-terminal domain-like"/>
    <property type="match status" value="1"/>
</dbReference>
<dbReference type="SUPFAM" id="SSF51735">
    <property type="entry name" value="NAD(P)-binding Rossmann-fold domains"/>
    <property type="match status" value="1"/>
</dbReference>
<dbReference type="Pfam" id="PF00725">
    <property type="entry name" value="3HCDH"/>
    <property type="match status" value="1"/>
</dbReference>
<dbReference type="GO" id="GO:0006635">
    <property type="term" value="P:fatty acid beta-oxidation"/>
    <property type="evidence" value="ECO:0007669"/>
    <property type="project" value="TreeGrafter"/>
</dbReference>
<dbReference type="Pfam" id="PF02737">
    <property type="entry name" value="3HCDH_N"/>
    <property type="match status" value="1"/>
</dbReference>
<comment type="similarity">
    <text evidence="1">Belongs to the 3-hydroxyacyl-CoA dehydrogenase family.</text>
</comment>
<feature type="domain" description="3-hydroxyacyl-CoA dehydrogenase NAD binding" evidence="5">
    <location>
        <begin position="6"/>
        <end position="182"/>
    </location>
</feature>
<dbReference type="PANTHER" id="PTHR48075:SF5">
    <property type="entry name" value="3-HYDROXYBUTYRYL-COA DEHYDROGENASE"/>
    <property type="match status" value="1"/>
</dbReference>
<dbReference type="InterPro" id="IPR006108">
    <property type="entry name" value="3HC_DH_C"/>
</dbReference>
<dbReference type="Gene3D" id="3.40.50.720">
    <property type="entry name" value="NAD(P)-binding Rossmann-like Domain"/>
    <property type="match status" value="1"/>
</dbReference>
<sequence length="284" mass="31219">MHLSTICICGAGTMGSGIAQVAASAGFKTILYEVNGHVLQNAANKLQKDLAALVEKGKIDEAARANIFNNLTFTSELNHCVADLIIEAIVENMEAKAALLQQLAKINKPETVLASNTSSLSITQLARQVIYPERVAGLHFFNPAPIMKLVEIVKGEQTGDEIVQSLVNIIQRMNKIPVVCKDAPGFIVNRIARPFYIEALRLVEEGIADYPTIDRLIEARGFKMGPFHLMDLIGNDINYAVSCSVYDQLNQPDRLKPSYLQKEKVETGALGRKTKKGFYNYDAP</sequence>
<dbReference type="InterPro" id="IPR008927">
    <property type="entry name" value="6-PGluconate_DH-like_C_sf"/>
</dbReference>
<evidence type="ECO:0000259" key="5">
    <source>
        <dbReference type="Pfam" id="PF02737"/>
    </source>
</evidence>
<evidence type="ECO:0000313" key="7">
    <source>
        <dbReference type="Proteomes" id="UP001155483"/>
    </source>
</evidence>
<comment type="caution">
    <text evidence="6">The sequence shown here is derived from an EMBL/GenBank/DDBJ whole genome shotgun (WGS) entry which is preliminary data.</text>
</comment>
<keyword evidence="7" id="KW-1185">Reference proteome</keyword>
<evidence type="ECO:0000259" key="4">
    <source>
        <dbReference type="Pfam" id="PF00725"/>
    </source>
</evidence>
<name>A0A9X3BEU5_9BACT</name>
<dbReference type="GO" id="GO:0070403">
    <property type="term" value="F:NAD+ binding"/>
    <property type="evidence" value="ECO:0007669"/>
    <property type="project" value="InterPro"/>
</dbReference>
<feature type="site" description="Important for catalytic activity" evidence="3">
    <location>
        <position position="139"/>
    </location>
</feature>
<dbReference type="PIRSF" id="PIRSF000105">
    <property type="entry name" value="HCDH"/>
    <property type="match status" value="1"/>
</dbReference>
<dbReference type="Gene3D" id="1.10.1040.10">
    <property type="entry name" value="N-(1-d-carboxylethyl)-l-norvaline Dehydrogenase, domain 2"/>
    <property type="match status" value="1"/>
</dbReference>
<feature type="domain" description="3-hydroxyacyl-CoA dehydrogenase C-terminal" evidence="4">
    <location>
        <begin position="185"/>
        <end position="281"/>
    </location>
</feature>
<dbReference type="PANTHER" id="PTHR48075">
    <property type="entry name" value="3-HYDROXYACYL-COA DEHYDROGENASE FAMILY PROTEIN"/>
    <property type="match status" value="1"/>
</dbReference>
<dbReference type="EMBL" id="JAOTIF010000001">
    <property type="protein sequence ID" value="MCU7547674.1"/>
    <property type="molecule type" value="Genomic_DNA"/>
</dbReference>
<dbReference type="PROSITE" id="PS00067">
    <property type="entry name" value="3HCDH"/>
    <property type="match status" value="1"/>
</dbReference>
<evidence type="ECO:0000256" key="1">
    <source>
        <dbReference type="ARBA" id="ARBA00009463"/>
    </source>
</evidence>
<protein>
    <submittedName>
        <fullName evidence="6">3-hydroxyacyl-CoA dehydrogenase NAD-binding domain-containing protein</fullName>
    </submittedName>
</protein>
<organism evidence="6 7">
    <name type="scientific">Paraflavisolibacter caeni</name>
    <dbReference type="NCBI Taxonomy" id="2982496"/>
    <lineage>
        <taxon>Bacteria</taxon>
        <taxon>Pseudomonadati</taxon>
        <taxon>Bacteroidota</taxon>
        <taxon>Chitinophagia</taxon>
        <taxon>Chitinophagales</taxon>
        <taxon>Chitinophagaceae</taxon>
        <taxon>Paraflavisolibacter</taxon>
    </lineage>
</organism>
<evidence type="ECO:0000256" key="2">
    <source>
        <dbReference type="ARBA" id="ARBA00023002"/>
    </source>
</evidence>
<evidence type="ECO:0000313" key="6">
    <source>
        <dbReference type="EMBL" id="MCU7547674.1"/>
    </source>
</evidence>
<gene>
    <name evidence="6" type="ORF">OCK74_01050</name>
</gene>